<dbReference type="Proteomes" id="UP001500326">
    <property type="component" value="Unassembled WGS sequence"/>
</dbReference>
<evidence type="ECO:0000313" key="3">
    <source>
        <dbReference type="Proteomes" id="UP001500326"/>
    </source>
</evidence>
<dbReference type="RefSeq" id="WP_344064774.1">
    <property type="nucleotide sequence ID" value="NZ_BAAAOH010000001.1"/>
</dbReference>
<gene>
    <name evidence="2" type="ORF">GCM10009777_33010</name>
</gene>
<organism evidence="2 3">
    <name type="scientific">Microbacterium pumilum</name>
    <dbReference type="NCBI Taxonomy" id="344165"/>
    <lineage>
        <taxon>Bacteria</taxon>
        <taxon>Bacillati</taxon>
        <taxon>Actinomycetota</taxon>
        <taxon>Actinomycetes</taxon>
        <taxon>Micrococcales</taxon>
        <taxon>Microbacteriaceae</taxon>
        <taxon>Microbacterium</taxon>
    </lineage>
</organism>
<dbReference type="InterPro" id="IPR021315">
    <property type="entry name" value="Gap/Sap"/>
</dbReference>
<feature type="transmembrane region" description="Helical" evidence="1">
    <location>
        <begin position="41"/>
        <end position="62"/>
    </location>
</feature>
<feature type="transmembrane region" description="Helical" evidence="1">
    <location>
        <begin position="199"/>
        <end position="219"/>
    </location>
</feature>
<sequence length="222" mass="23562">MEAIGHILPIALAVAISSVPIMVTILILLSPNRARSAPLFMIGWVIGLILVVSVCTLVAELIPTARSPRRPDTAIGIVEIIVGLAMIVLAVVSWLRSRRAETPAVPKWLSSEKSLRPWQAFGVALILNIRPKALLLAIAAGLTVRADSQSPTDAVVAILIYTIIGASTVVTPIVATMVAPDRMVPRLTSMRSWLTRNDAAMTSIILLLVGVFVIGSGIGRLG</sequence>
<protein>
    <recommendedName>
        <fullName evidence="4">GAP family protein</fullName>
    </recommendedName>
</protein>
<comment type="caution">
    <text evidence="2">The sequence shown here is derived from an EMBL/GenBank/DDBJ whole genome shotgun (WGS) entry which is preliminary data.</text>
</comment>
<keyword evidence="1" id="KW-0472">Membrane</keyword>
<feature type="transmembrane region" description="Helical" evidence="1">
    <location>
        <begin position="6"/>
        <end position="29"/>
    </location>
</feature>
<accession>A0ABP5EDL9</accession>
<evidence type="ECO:0000313" key="2">
    <source>
        <dbReference type="EMBL" id="GAA1994633.1"/>
    </source>
</evidence>
<keyword evidence="3" id="KW-1185">Reference proteome</keyword>
<name>A0ABP5EDL9_9MICO</name>
<feature type="transmembrane region" description="Helical" evidence="1">
    <location>
        <begin position="154"/>
        <end position="178"/>
    </location>
</feature>
<evidence type="ECO:0008006" key="4">
    <source>
        <dbReference type="Google" id="ProtNLM"/>
    </source>
</evidence>
<dbReference type="Pfam" id="PF11139">
    <property type="entry name" value="SfLAP"/>
    <property type="match status" value="1"/>
</dbReference>
<reference evidence="3" key="1">
    <citation type="journal article" date="2019" name="Int. J. Syst. Evol. Microbiol.">
        <title>The Global Catalogue of Microorganisms (GCM) 10K type strain sequencing project: providing services to taxonomists for standard genome sequencing and annotation.</title>
        <authorList>
            <consortium name="The Broad Institute Genomics Platform"/>
            <consortium name="The Broad Institute Genome Sequencing Center for Infectious Disease"/>
            <person name="Wu L."/>
            <person name="Ma J."/>
        </authorList>
    </citation>
    <scope>NUCLEOTIDE SEQUENCE [LARGE SCALE GENOMIC DNA]</scope>
    <source>
        <strain evidence="3">JCM 14902</strain>
    </source>
</reference>
<feature type="transmembrane region" description="Helical" evidence="1">
    <location>
        <begin position="118"/>
        <end position="142"/>
    </location>
</feature>
<proteinExistence type="predicted"/>
<dbReference type="EMBL" id="BAAAOH010000001">
    <property type="protein sequence ID" value="GAA1994633.1"/>
    <property type="molecule type" value="Genomic_DNA"/>
</dbReference>
<keyword evidence="1" id="KW-0812">Transmembrane</keyword>
<evidence type="ECO:0000256" key="1">
    <source>
        <dbReference type="SAM" id="Phobius"/>
    </source>
</evidence>
<keyword evidence="1" id="KW-1133">Transmembrane helix</keyword>
<feature type="transmembrane region" description="Helical" evidence="1">
    <location>
        <begin position="74"/>
        <end position="97"/>
    </location>
</feature>